<dbReference type="EMBL" id="CWQY01000021">
    <property type="protein sequence ID" value="CSC99705.1"/>
    <property type="molecule type" value="Genomic_DNA"/>
</dbReference>
<proteinExistence type="predicted"/>
<evidence type="ECO:0000313" key="2">
    <source>
        <dbReference type="Proteomes" id="UP000041770"/>
    </source>
</evidence>
<sequence length="74" mass="8417">MIFPLDLIDKNNGFTLCFAFFHHSSWLAVIMEEIENPQFLCEVVQELADFLWLISASCTGSNKFPPFGCKLSTI</sequence>
<name>A0A656AQ80_VIBCL</name>
<protein>
    <submittedName>
        <fullName evidence="1">Uncharacterized protein</fullName>
    </submittedName>
</protein>
<evidence type="ECO:0000313" key="1">
    <source>
        <dbReference type="EMBL" id="CSC99705.1"/>
    </source>
</evidence>
<dbReference type="AlphaFoldDB" id="A0A656AQ80"/>
<accession>A0A656AQ80</accession>
<reference evidence="1 2" key="1">
    <citation type="submission" date="2015-07" db="EMBL/GenBank/DDBJ databases">
        <authorList>
            <consortium name="Pathogen Informatics"/>
        </authorList>
    </citation>
    <scope>NUCLEOTIDE SEQUENCE [LARGE SCALE GENOMIC DNA]</scope>
    <source>
        <strain evidence="1 2">A316</strain>
    </source>
</reference>
<gene>
    <name evidence="1" type="ORF">ERS013200_02840</name>
</gene>
<organism evidence="1 2">
    <name type="scientific">Vibrio cholerae</name>
    <dbReference type="NCBI Taxonomy" id="666"/>
    <lineage>
        <taxon>Bacteria</taxon>
        <taxon>Pseudomonadati</taxon>
        <taxon>Pseudomonadota</taxon>
        <taxon>Gammaproteobacteria</taxon>
        <taxon>Vibrionales</taxon>
        <taxon>Vibrionaceae</taxon>
        <taxon>Vibrio</taxon>
    </lineage>
</organism>
<dbReference type="Proteomes" id="UP000041770">
    <property type="component" value="Unassembled WGS sequence"/>
</dbReference>